<organism evidence="2 3">
    <name type="scientific">Halomicrobium zhouii</name>
    <dbReference type="NCBI Taxonomy" id="767519"/>
    <lineage>
        <taxon>Archaea</taxon>
        <taxon>Methanobacteriati</taxon>
        <taxon>Methanobacteriota</taxon>
        <taxon>Stenosarchaea group</taxon>
        <taxon>Halobacteria</taxon>
        <taxon>Halobacteriales</taxon>
        <taxon>Haloarculaceae</taxon>
        <taxon>Halomicrobium</taxon>
    </lineage>
</organism>
<gene>
    <name evidence="2" type="ORF">SAMN05216559_3730</name>
</gene>
<evidence type="ECO:0000313" key="3">
    <source>
        <dbReference type="Proteomes" id="UP000199062"/>
    </source>
</evidence>
<reference evidence="2 3" key="1">
    <citation type="submission" date="2016-10" db="EMBL/GenBank/DDBJ databases">
        <authorList>
            <person name="de Groot N.N."/>
        </authorList>
    </citation>
    <scope>NUCLEOTIDE SEQUENCE [LARGE SCALE GENOMIC DNA]</scope>
    <source>
        <strain evidence="2 3">CGMCC 1.10457</strain>
    </source>
</reference>
<dbReference type="Proteomes" id="UP000199062">
    <property type="component" value="Unassembled WGS sequence"/>
</dbReference>
<evidence type="ECO:0000256" key="1">
    <source>
        <dbReference type="SAM" id="Phobius"/>
    </source>
</evidence>
<dbReference type="STRING" id="767519.SAMN05216559_3730"/>
<dbReference type="OrthoDB" id="222432at2157"/>
<accession>A0A1I6M420</accession>
<feature type="transmembrane region" description="Helical" evidence="1">
    <location>
        <begin position="32"/>
        <end position="53"/>
    </location>
</feature>
<keyword evidence="1" id="KW-0472">Membrane</keyword>
<keyword evidence="1" id="KW-1133">Transmembrane helix</keyword>
<keyword evidence="1" id="KW-0812">Transmembrane</keyword>
<feature type="transmembrane region" description="Helical" evidence="1">
    <location>
        <begin position="7"/>
        <end position="26"/>
    </location>
</feature>
<dbReference type="AlphaFoldDB" id="A0A1I6M420"/>
<proteinExistence type="predicted"/>
<name>A0A1I6M420_9EURY</name>
<dbReference type="RefSeq" id="WP_089818517.1">
    <property type="nucleotide sequence ID" value="NZ_FOZK01000004.1"/>
</dbReference>
<keyword evidence="3" id="KW-1185">Reference proteome</keyword>
<evidence type="ECO:0000313" key="2">
    <source>
        <dbReference type="EMBL" id="SFS10436.1"/>
    </source>
</evidence>
<sequence>MRTVPSLLGHPGLVVGVVCGVAGAALQGEEAGVLWFFVGCFAGKSLQSIYWTVTGTHPS</sequence>
<dbReference type="EMBL" id="FOZK01000004">
    <property type="protein sequence ID" value="SFS10436.1"/>
    <property type="molecule type" value="Genomic_DNA"/>
</dbReference>
<protein>
    <submittedName>
        <fullName evidence="2">Uncharacterized protein</fullName>
    </submittedName>
</protein>